<dbReference type="OrthoDB" id="5292463at2"/>
<dbReference type="UniPathway" id="UPA00232"/>
<dbReference type="Pfam" id="PF02036">
    <property type="entry name" value="SCP2"/>
    <property type="match status" value="1"/>
</dbReference>
<evidence type="ECO:0000259" key="2">
    <source>
        <dbReference type="Pfam" id="PF02036"/>
    </source>
</evidence>
<dbReference type="SUPFAM" id="SSF55718">
    <property type="entry name" value="SCP-like"/>
    <property type="match status" value="1"/>
</dbReference>
<dbReference type="AlphaFoldDB" id="A0A418XA78"/>
<evidence type="ECO:0000313" key="3">
    <source>
        <dbReference type="EMBL" id="RJG09384.1"/>
    </source>
</evidence>
<dbReference type="Proteomes" id="UP000284006">
    <property type="component" value="Unassembled WGS sequence"/>
</dbReference>
<dbReference type="InterPro" id="IPR003033">
    <property type="entry name" value="SCP2_sterol-bd_dom"/>
</dbReference>
<evidence type="ECO:0000313" key="4">
    <source>
        <dbReference type="Proteomes" id="UP000284006"/>
    </source>
</evidence>
<keyword evidence="4" id="KW-1185">Reference proteome</keyword>
<dbReference type="InterPro" id="IPR016830">
    <property type="entry name" value="UbiT"/>
</dbReference>
<sequence length="162" mass="18033">MSWRGQRQAHPLLPAALVTCLKRLPAYPGSLLFAQALNCTIASQMPDDVKAMLEGKCLRLRVNDAGLVFDFHWQTTRFAPLKAGGQPDLTIGSAMHDLWLLARREEDPDSLFFGRRLTLEGDTELGLLFKNTIDALDFSTIDLLLRWLPAFASAPLKKAQPS</sequence>
<dbReference type="GO" id="GO:0006744">
    <property type="term" value="P:ubiquinone biosynthetic process"/>
    <property type="evidence" value="ECO:0007669"/>
    <property type="project" value="UniProtKB-UniRule"/>
</dbReference>
<feature type="domain" description="SCP2" evidence="2">
    <location>
        <begin position="52"/>
        <end position="133"/>
    </location>
</feature>
<protein>
    <recommendedName>
        <fullName evidence="1">Ubiquinone biosynthesis accessory factor UbiT</fullName>
    </recommendedName>
</protein>
<reference evidence="3 4" key="1">
    <citation type="submission" date="2018-09" db="EMBL/GenBank/DDBJ databases">
        <authorList>
            <person name="Zhu H."/>
        </authorList>
    </citation>
    <scope>NUCLEOTIDE SEQUENCE [LARGE SCALE GENOMIC DNA]</scope>
    <source>
        <strain evidence="3 4">K1S02-61</strain>
    </source>
</reference>
<comment type="caution">
    <text evidence="3">The sequence shown here is derived from an EMBL/GenBank/DDBJ whole genome shotgun (WGS) entry which is preliminary data.</text>
</comment>
<dbReference type="RefSeq" id="WP_119812967.1">
    <property type="nucleotide sequence ID" value="NZ_QYUP01000176.1"/>
</dbReference>
<dbReference type="EMBL" id="QYUP01000176">
    <property type="protein sequence ID" value="RJG09384.1"/>
    <property type="molecule type" value="Genomic_DNA"/>
</dbReference>
<dbReference type="InterPro" id="IPR036527">
    <property type="entry name" value="SCP2_sterol-bd_dom_sf"/>
</dbReference>
<dbReference type="HAMAP" id="MF_02231">
    <property type="entry name" value="UbiT"/>
    <property type="match status" value="1"/>
</dbReference>
<accession>A0A418XA78</accession>
<gene>
    <name evidence="1" type="primary">ubiT</name>
    <name evidence="3" type="ORF">D3872_23080</name>
</gene>
<evidence type="ECO:0000256" key="1">
    <source>
        <dbReference type="HAMAP-Rule" id="MF_02231"/>
    </source>
</evidence>
<keyword evidence="1" id="KW-0831">Ubiquinone biosynthesis</keyword>
<comment type="similarity">
    <text evidence="1">Belongs to the UbiT family.</text>
</comment>
<comment type="pathway">
    <text evidence="1">Cofactor biosynthesis; ubiquinone biosynthesis.</text>
</comment>
<organism evidence="3 4">
    <name type="scientific">Massilia cavernae</name>
    <dbReference type="NCBI Taxonomy" id="2320864"/>
    <lineage>
        <taxon>Bacteria</taxon>
        <taxon>Pseudomonadati</taxon>
        <taxon>Pseudomonadota</taxon>
        <taxon>Betaproteobacteria</taxon>
        <taxon>Burkholderiales</taxon>
        <taxon>Oxalobacteraceae</taxon>
        <taxon>Telluria group</taxon>
        <taxon>Massilia</taxon>
    </lineage>
</organism>
<name>A0A418XA78_9BURK</name>
<proteinExistence type="inferred from homology"/>
<comment type="function">
    <text evidence="1">Required for O(2)-independent ubiquinone (coenzyme Q) biosynthesis. Likely functions as an accessory factor.</text>
</comment>